<dbReference type="Proteomes" id="UP000806077">
    <property type="component" value="Unassembled WGS sequence"/>
</dbReference>
<keyword evidence="2" id="KW-1185">Reference proteome</keyword>
<proteinExistence type="predicted"/>
<evidence type="ECO:0000313" key="2">
    <source>
        <dbReference type="Proteomes" id="UP000806077"/>
    </source>
</evidence>
<evidence type="ECO:0000313" key="1">
    <source>
        <dbReference type="EMBL" id="MBE7695543.1"/>
    </source>
</evidence>
<dbReference type="RefSeq" id="WP_193702202.1">
    <property type="nucleotide sequence ID" value="NZ_JAJHTL010000012.1"/>
</dbReference>
<dbReference type="AlphaFoldDB" id="A0AAP1WGN5"/>
<organism evidence="1 2">
    <name type="scientific">Tenacibaculum finnmarkense genomovar finnmarkense</name>
    <dbReference type="NCBI Taxonomy" id="1458503"/>
    <lineage>
        <taxon>Bacteria</taxon>
        <taxon>Pseudomonadati</taxon>
        <taxon>Bacteroidota</taxon>
        <taxon>Flavobacteriia</taxon>
        <taxon>Flavobacteriales</taxon>
        <taxon>Flavobacteriaceae</taxon>
        <taxon>Tenacibaculum</taxon>
        <taxon>Tenacibaculum finnmarkense</taxon>
    </lineage>
</organism>
<gene>
    <name evidence="1" type="ORF">F7645_08930</name>
</gene>
<dbReference type="EMBL" id="WXXV01000011">
    <property type="protein sequence ID" value="MBE7695543.1"/>
    <property type="molecule type" value="Genomic_DNA"/>
</dbReference>
<sequence>MEIIKKPEKTIYHVIQVNKKLLKHRENDIIDFKPYLIDEITDTLPKGKLIGIHFNSYVKKLDTWSAIDYQGRDKTPAADDTSIPELKAFICSYTQIRIENGNDKLVTKPCDLRDFERKNWSEKGFKEVEMNLNNNEQIKIRWETIGDDFPPVGEFVFTIKAADECAI</sequence>
<comment type="caution">
    <text evidence="1">The sequence shown here is derived from an EMBL/GenBank/DDBJ whole genome shotgun (WGS) entry which is preliminary data.</text>
</comment>
<name>A0AAP1WGN5_9FLAO</name>
<accession>A0AAP1WGN5</accession>
<reference evidence="1 2" key="1">
    <citation type="journal article" date="2020" name="Int. J. Syst. Evol. Microbiol.">
        <title>Tenacibaculum piscium sp. nov., isolated from skin ulcers of sea-farmed fish, and description of Tenacibaculum finnmarkense sp. nov. with subdivision into genomovars finnmarkense and ulcerans.</title>
        <authorList>
            <person name="Olsen A.B."/>
            <person name="Spilsberg B."/>
            <person name="Nilsen H.K."/>
            <person name="Lagesen K."/>
            <person name="Gulla S."/>
            <person name="Avendano-Herrera R."/>
            <person name="Irgang R."/>
            <person name="Duchaud E."/>
            <person name="Colquhoun D.J."/>
        </authorList>
    </citation>
    <scope>NUCLEOTIDE SEQUENCE [LARGE SCALE GENOMIC DNA]</scope>
    <source>
        <strain evidence="1 2">TNO037</strain>
    </source>
</reference>
<protein>
    <submittedName>
        <fullName evidence="1">Uncharacterized protein</fullName>
    </submittedName>
</protein>